<sequence>MWLSLANASPPFISYMVRNALPQKIQMGQFENVWVSYTAKAVGRDLGQSPYNVVFTRGIEGKSNMAFMCLAYNRRSFSTQEIAF</sequence>
<proteinExistence type="predicted"/>
<reference evidence="1" key="1">
    <citation type="journal article" date="2021" name="J. Hered.">
        <title>Genome Assembly of Salicaceae Populus deltoides (Eastern Cottonwood) I-69 Based on Nanopore Sequencing and Hi-C Technologies.</title>
        <authorList>
            <person name="Bai S."/>
            <person name="Wu H."/>
            <person name="Zhang J."/>
            <person name="Pan Z."/>
            <person name="Zhao W."/>
            <person name="Li Z."/>
            <person name="Tong C."/>
        </authorList>
    </citation>
    <scope>NUCLEOTIDE SEQUENCE</scope>
    <source>
        <tissue evidence="1">Leaf</tissue>
    </source>
</reference>
<feature type="non-terminal residue" evidence="1">
    <location>
        <position position="84"/>
    </location>
</feature>
<name>A0A8T2ZCH1_POPDE</name>
<gene>
    <name evidence="1" type="ORF">H0E87_003867</name>
</gene>
<dbReference type="Proteomes" id="UP000807159">
    <property type="component" value="Chromosome 2"/>
</dbReference>
<evidence type="ECO:0000313" key="2">
    <source>
        <dbReference type="Proteomes" id="UP000807159"/>
    </source>
</evidence>
<dbReference type="EMBL" id="JACEGQ020000002">
    <property type="protein sequence ID" value="KAH8515173.1"/>
    <property type="molecule type" value="Genomic_DNA"/>
</dbReference>
<organism evidence="1 2">
    <name type="scientific">Populus deltoides</name>
    <name type="common">Eastern poplar</name>
    <name type="synonym">Eastern cottonwood</name>
    <dbReference type="NCBI Taxonomy" id="3696"/>
    <lineage>
        <taxon>Eukaryota</taxon>
        <taxon>Viridiplantae</taxon>
        <taxon>Streptophyta</taxon>
        <taxon>Embryophyta</taxon>
        <taxon>Tracheophyta</taxon>
        <taxon>Spermatophyta</taxon>
        <taxon>Magnoliopsida</taxon>
        <taxon>eudicotyledons</taxon>
        <taxon>Gunneridae</taxon>
        <taxon>Pentapetalae</taxon>
        <taxon>rosids</taxon>
        <taxon>fabids</taxon>
        <taxon>Malpighiales</taxon>
        <taxon>Salicaceae</taxon>
        <taxon>Saliceae</taxon>
        <taxon>Populus</taxon>
    </lineage>
</organism>
<evidence type="ECO:0000313" key="1">
    <source>
        <dbReference type="EMBL" id="KAH8515173.1"/>
    </source>
</evidence>
<keyword evidence="2" id="KW-1185">Reference proteome</keyword>
<dbReference type="AlphaFoldDB" id="A0A8T2ZCH1"/>
<protein>
    <submittedName>
        <fullName evidence="1">Uncharacterized protein</fullName>
    </submittedName>
</protein>
<comment type="caution">
    <text evidence="1">The sequence shown here is derived from an EMBL/GenBank/DDBJ whole genome shotgun (WGS) entry which is preliminary data.</text>
</comment>
<accession>A0A8T2ZCH1</accession>